<dbReference type="Pfam" id="PF01839">
    <property type="entry name" value="FG-GAP"/>
    <property type="match status" value="4"/>
</dbReference>
<accession>A0A540X5N0</accession>
<evidence type="ECO:0000256" key="2">
    <source>
        <dbReference type="ARBA" id="ARBA00022737"/>
    </source>
</evidence>
<dbReference type="PROSITE" id="PS51257">
    <property type="entry name" value="PROKAR_LIPOPROTEIN"/>
    <property type="match status" value="1"/>
</dbReference>
<dbReference type="GO" id="GO:0016787">
    <property type="term" value="F:hydrolase activity"/>
    <property type="evidence" value="ECO:0007669"/>
    <property type="project" value="UniProtKB-KW"/>
</dbReference>
<evidence type="ECO:0000313" key="5">
    <source>
        <dbReference type="EMBL" id="TQF16571.1"/>
    </source>
</evidence>
<dbReference type="SMART" id="SM00191">
    <property type="entry name" value="Int_alpha"/>
    <property type="match status" value="8"/>
</dbReference>
<evidence type="ECO:0000256" key="3">
    <source>
        <dbReference type="ARBA" id="ARBA00022801"/>
    </source>
</evidence>
<evidence type="ECO:0000256" key="1">
    <source>
        <dbReference type="ARBA" id="ARBA00022729"/>
    </source>
</evidence>
<dbReference type="EMBL" id="VIFM01000021">
    <property type="protein sequence ID" value="TQF16571.1"/>
    <property type="molecule type" value="Genomic_DNA"/>
</dbReference>
<dbReference type="PANTHER" id="PTHR23221:SF7">
    <property type="entry name" value="PHOSPHATIDYLINOSITOL-GLYCAN-SPECIFIC PHOSPHOLIPASE D"/>
    <property type="match status" value="1"/>
</dbReference>
<dbReference type="InterPro" id="IPR013519">
    <property type="entry name" value="Int_alpha_beta-p"/>
</dbReference>
<dbReference type="InterPro" id="IPR028994">
    <property type="entry name" value="Integrin_alpha_N"/>
</dbReference>
<reference evidence="5 6" key="1">
    <citation type="submission" date="2019-06" db="EMBL/GenBank/DDBJ databases">
        <authorList>
            <person name="Livingstone P."/>
            <person name="Whitworth D."/>
        </authorList>
    </citation>
    <scope>NUCLEOTIDE SEQUENCE [LARGE SCALE GENOMIC DNA]</scope>
    <source>
        <strain evidence="5 6">AM401</strain>
    </source>
</reference>
<dbReference type="AlphaFoldDB" id="A0A540X5N0"/>
<dbReference type="OrthoDB" id="5478112at2"/>
<dbReference type="Gene3D" id="2.130.10.130">
    <property type="entry name" value="Integrin alpha, N-terminal"/>
    <property type="match status" value="4"/>
</dbReference>
<keyword evidence="4" id="KW-0325">Glycoprotein</keyword>
<dbReference type="SUPFAM" id="SSF69318">
    <property type="entry name" value="Integrin alpha N-terminal domain"/>
    <property type="match status" value="3"/>
</dbReference>
<keyword evidence="1" id="KW-0732">Signal</keyword>
<sequence>MIRFPRVAPLLALLVTACSDDLDPARENEPPPEVDQCTGLAPLALRAEPARVRVGSPVSLVATGGSGQYRYTLEDGGSSGELRASRFIAGHTPGTDTLVVEDARCPGDARTTLEVLALFDIAPARAQLRPGTSFQVSTKGLLGTATYNLTQNLSGGTLTAEGRYTAGPTEGLDLITVRDSQTGDEAILQYDVSKAARLGGAPAFLAVPSGSSVPLATRGGSDTVVWTKVSGPGTIAAGRIGFLAGDTGAAVLEASDPFTGDKASVTVVVLDELTRPGLAHGRLTDAATMVTADFDGDGTLDLAVGQRESDMGRPTGGAVFIYKGGTGGLEAQPLWVLTGDTDTAQFGDALAAGDLDGDGRAELVVSSPGADVATSNAGAVYLYTFKGGAPAPLRLQLAGLLRDAAFGAGLSVADLDGDGKVDLVVGSPAGDLAPSGTIRARGTVDIYLATASAPVPDLPTLRLGGSDLTKDGVPMARTGSDLGRALVTADFNKDGRLDIAALSRVSRYTAEGAVSGTQVAISVFFARSEGIRFRASPDVYVLPANLADSNEGTWRLAAIAGDGTRPPLLMAVADRADSPDLSASGGVRSGADAGGALLFDLSAYAPTGDPATTPPQVKREEAFARIYGDAAGVVAGRSFAVLDVDGTPGPELVLGAPYAAPPGPSNTTLRFGGKVLVYPLSTLTKGAVINKSLTALNGMAKSDTLGSGLAVWRLPDGESLAAFSGRASSDQGAFTGRVELFRRGGASLVEWARTSANVPAKPSVERVGEQVAVAVGPKGAVALLGAPGWSGPGANGDGDAMSIGRAYVREVARTAPAVVAEEGAPSPHKAGRTVGADVAFTDFDGDKRPDLVVGAPGFVVPASNNAELAATYQTVRPECVTTANQSVGGVFVSLGQPDGSFKPAYRLWAPLQIATCVPETDAKCKRSALGRGLVGGFDFNGDRKEDVGVLRDRGMEVFLGRPPDEASLTKLTMTCDPVYSWPSEAIQTSAPTSLGDINGDSCDDLAWRYAEGSRSGVAILFGYDAGGVRCSGRTTPTVWRIAGDSEVQLNNIGLGLAITRAGKVMRNAGGTTGDGRDFLAISATAVPFNGVTQPVVLLFDIAQLTTVMATLPSRNRPFVLGAFGDDLTPVVVVHKSRAVGFGTALAGNVDLSGDNVPDLVVSAPGSSEASDGGGAVFVYAGAPNLGGALSPYFTVVGDGAERAQLGQDLALVPGSGGTPPTMVIGAPRSFRTGTQNGTAFALPLRF</sequence>
<comment type="caution">
    <text evidence="5">The sequence shown here is derived from an EMBL/GenBank/DDBJ whole genome shotgun (WGS) entry which is preliminary data.</text>
</comment>
<dbReference type="PANTHER" id="PTHR23221">
    <property type="entry name" value="GLYCOSYLPHOSPHATIDYLINOSITOL PHOSPHOLIPASE D"/>
    <property type="match status" value="1"/>
</dbReference>
<proteinExistence type="predicted"/>
<protein>
    <submittedName>
        <fullName evidence="5">VCBS repeat-containing protein</fullName>
    </submittedName>
</protein>
<keyword evidence="6" id="KW-1185">Reference proteome</keyword>
<dbReference type="InterPro" id="IPR013517">
    <property type="entry name" value="FG-GAP"/>
</dbReference>
<dbReference type="Proteomes" id="UP000315369">
    <property type="component" value="Unassembled WGS sequence"/>
</dbReference>
<keyword evidence="2" id="KW-0677">Repeat</keyword>
<organism evidence="5 6">
    <name type="scientific">Myxococcus llanfairpwllgwyngyllgogerychwyrndrobwllllantysiliogogogochensis</name>
    <dbReference type="NCBI Taxonomy" id="2590453"/>
    <lineage>
        <taxon>Bacteria</taxon>
        <taxon>Pseudomonadati</taxon>
        <taxon>Myxococcota</taxon>
        <taxon>Myxococcia</taxon>
        <taxon>Myxococcales</taxon>
        <taxon>Cystobacterineae</taxon>
        <taxon>Myxococcaceae</taxon>
        <taxon>Myxococcus</taxon>
    </lineage>
</organism>
<keyword evidence="3" id="KW-0378">Hydrolase</keyword>
<dbReference type="PROSITE" id="PS51470">
    <property type="entry name" value="FG_GAP"/>
    <property type="match status" value="2"/>
</dbReference>
<name>A0A540X5N0_9BACT</name>
<dbReference type="RefSeq" id="WP_141641753.1">
    <property type="nucleotide sequence ID" value="NZ_VIFM01000021.1"/>
</dbReference>
<evidence type="ECO:0000256" key="4">
    <source>
        <dbReference type="ARBA" id="ARBA00023180"/>
    </source>
</evidence>
<gene>
    <name evidence="5" type="ORF">FJV41_07635</name>
</gene>
<evidence type="ECO:0000313" key="6">
    <source>
        <dbReference type="Proteomes" id="UP000315369"/>
    </source>
</evidence>